<reference evidence="2" key="2">
    <citation type="submission" date="2018-04" db="EMBL/GenBank/DDBJ databases">
        <title>OnivRS2 (Oryza nivara Reference Sequence Version 2).</title>
        <authorList>
            <person name="Zhang J."/>
            <person name="Kudrna D."/>
            <person name="Lee S."/>
            <person name="Talag J."/>
            <person name="Rajasekar S."/>
            <person name="Welchert J."/>
            <person name="Hsing Y.-I."/>
            <person name="Wing R.A."/>
        </authorList>
    </citation>
    <scope>NUCLEOTIDE SEQUENCE [LARGE SCALE GENOMIC DNA]</scope>
    <source>
        <strain evidence="2">SL10</strain>
    </source>
</reference>
<dbReference type="Gramene" id="ONIVA02G25180.2">
    <property type="protein sequence ID" value="ONIVA02G25180.2"/>
    <property type="gene ID" value="ONIVA02G25180"/>
</dbReference>
<accession>A0A0E0G973</accession>
<organism evidence="2">
    <name type="scientific">Oryza nivara</name>
    <name type="common">Indian wild rice</name>
    <name type="synonym">Oryza sativa f. spontanea</name>
    <dbReference type="NCBI Taxonomy" id="4536"/>
    <lineage>
        <taxon>Eukaryota</taxon>
        <taxon>Viridiplantae</taxon>
        <taxon>Streptophyta</taxon>
        <taxon>Embryophyta</taxon>
        <taxon>Tracheophyta</taxon>
        <taxon>Spermatophyta</taxon>
        <taxon>Magnoliopsida</taxon>
        <taxon>Liliopsida</taxon>
        <taxon>Poales</taxon>
        <taxon>Poaceae</taxon>
        <taxon>BOP clade</taxon>
        <taxon>Oryzoideae</taxon>
        <taxon>Oryzeae</taxon>
        <taxon>Oryzinae</taxon>
        <taxon>Oryza</taxon>
    </lineage>
</organism>
<feature type="compositionally biased region" description="Low complexity" evidence="1">
    <location>
        <begin position="138"/>
        <end position="151"/>
    </location>
</feature>
<protein>
    <submittedName>
        <fullName evidence="2">Uncharacterized protein</fullName>
    </submittedName>
</protein>
<dbReference type="EnsemblPlants" id="ONIVA02G25180.2">
    <property type="protein sequence ID" value="ONIVA02G25180.2"/>
    <property type="gene ID" value="ONIVA02G25180"/>
</dbReference>
<dbReference type="AlphaFoldDB" id="A0A0E0G973"/>
<dbReference type="HOGENOM" id="CLU_1181813_0_0_1"/>
<dbReference type="OMA" id="GRPRCEF"/>
<sequence length="245" mass="26879">MPFCMVLVTWVPIRNAPENSSTAANPESSVRYASAFILFVPWKTTDCIASGTVSAANAITTEIDIAIRGDIWNALAISDSSDSPFCSSSDSVASACPLEPLSALAKEDIVARGRPRVVPQAMNPRWQLSNRVTEQESGSRSSPSCSSMCSGNGEERGRLRHGVAEAKYRFEQRSTEKKKMRLRGRRGGRWTGGSRLAVAIGALLAKDHRTENQLVCSRPDAEEKNNQRLCPCIRYGILDLVFYDH</sequence>
<evidence type="ECO:0000313" key="2">
    <source>
        <dbReference type="EnsemblPlants" id="ONIVA02G25180.2"/>
    </source>
</evidence>
<keyword evidence="3" id="KW-1185">Reference proteome</keyword>
<feature type="region of interest" description="Disordered" evidence="1">
    <location>
        <begin position="129"/>
        <end position="156"/>
    </location>
</feature>
<evidence type="ECO:0000256" key="1">
    <source>
        <dbReference type="SAM" id="MobiDB-lite"/>
    </source>
</evidence>
<name>A0A0E0G973_ORYNI</name>
<proteinExistence type="predicted"/>
<reference evidence="2" key="1">
    <citation type="submission" date="2015-04" db="UniProtKB">
        <authorList>
            <consortium name="EnsemblPlants"/>
        </authorList>
    </citation>
    <scope>IDENTIFICATION</scope>
    <source>
        <strain evidence="2">SL10</strain>
    </source>
</reference>
<dbReference type="Proteomes" id="UP000006591">
    <property type="component" value="Chromosome 2"/>
</dbReference>
<evidence type="ECO:0000313" key="3">
    <source>
        <dbReference type="Proteomes" id="UP000006591"/>
    </source>
</evidence>